<feature type="domain" description="Bacterial transcriptional activator" evidence="6">
    <location>
        <begin position="98"/>
        <end position="242"/>
    </location>
</feature>
<dbReference type="Pfam" id="PF03704">
    <property type="entry name" value="BTAD"/>
    <property type="match status" value="1"/>
</dbReference>
<evidence type="ECO:0000259" key="5">
    <source>
        <dbReference type="SMART" id="SM00862"/>
    </source>
</evidence>
<dbReference type="SUPFAM" id="SSF48452">
    <property type="entry name" value="TPR-like"/>
    <property type="match status" value="1"/>
</dbReference>
<gene>
    <name evidence="7" type="ORF">Daura_23840</name>
</gene>
<dbReference type="SMART" id="SM01043">
    <property type="entry name" value="BTAD"/>
    <property type="match status" value="1"/>
</dbReference>
<organism evidence="7 8">
    <name type="scientific">Dactylosporangium aurantiacum</name>
    <dbReference type="NCBI Taxonomy" id="35754"/>
    <lineage>
        <taxon>Bacteria</taxon>
        <taxon>Bacillati</taxon>
        <taxon>Actinomycetota</taxon>
        <taxon>Actinomycetes</taxon>
        <taxon>Micromonosporales</taxon>
        <taxon>Micromonosporaceae</taxon>
        <taxon>Dactylosporangium</taxon>
    </lineage>
</organism>
<evidence type="ECO:0000256" key="4">
    <source>
        <dbReference type="ARBA" id="ARBA00023163"/>
    </source>
</evidence>
<dbReference type="InterPro" id="IPR036388">
    <property type="entry name" value="WH-like_DNA-bd_sf"/>
</dbReference>
<dbReference type="SMART" id="SM00862">
    <property type="entry name" value="Trans_reg_C"/>
    <property type="match status" value="1"/>
</dbReference>
<dbReference type="GO" id="GO:0000160">
    <property type="term" value="P:phosphorelay signal transduction system"/>
    <property type="evidence" value="ECO:0007669"/>
    <property type="project" value="InterPro"/>
</dbReference>
<dbReference type="KEGG" id="daur:Daura_23840"/>
<accession>A0A9Q9MJE1</accession>
<evidence type="ECO:0000313" key="7">
    <source>
        <dbReference type="EMBL" id="UWZ58929.1"/>
    </source>
</evidence>
<dbReference type="PANTHER" id="PTHR35807:SF1">
    <property type="entry name" value="TRANSCRIPTIONAL REGULATOR REDD"/>
    <property type="match status" value="1"/>
</dbReference>
<dbReference type="GO" id="GO:0003677">
    <property type="term" value="F:DNA binding"/>
    <property type="evidence" value="ECO:0007669"/>
    <property type="project" value="UniProtKB-KW"/>
</dbReference>
<dbReference type="InterPro" id="IPR051677">
    <property type="entry name" value="AfsR-DnrI-RedD_regulator"/>
</dbReference>
<dbReference type="InterPro" id="IPR005158">
    <property type="entry name" value="BTAD"/>
</dbReference>
<keyword evidence="4" id="KW-0804">Transcription</keyword>
<dbReference type="InterPro" id="IPR001867">
    <property type="entry name" value="OmpR/PhoB-type_DNA-bd"/>
</dbReference>
<dbReference type="Gene3D" id="1.10.10.10">
    <property type="entry name" value="Winged helix-like DNA-binding domain superfamily/Winged helix DNA-binding domain"/>
    <property type="match status" value="1"/>
</dbReference>
<dbReference type="SUPFAM" id="SSF46894">
    <property type="entry name" value="C-terminal effector domain of the bipartite response regulators"/>
    <property type="match status" value="1"/>
</dbReference>
<keyword evidence="2" id="KW-0805">Transcription regulation</keyword>
<dbReference type="EMBL" id="CP073767">
    <property type="protein sequence ID" value="UWZ58929.1"/>
    <property type="molecule type" value="Genomic_DNA"/>
</dbReference>
<evidence type="ECO:0000259" key="6">
    <source>
        <dbReference type="SMART" id="SM01043"/>
    </source>
</evidence>
<evidence type="ECO:0000256" key="3">
    <source>
        <dbReference type="ARBA" id="ARBA00023125"/>
    </source>
</evidence>
<dbReference type="AlphaFoldDB" id="A0A9Q9MJE1"/>
<dbReference type="Proteomes" id="UP001058003">
    <property type="component" value="Chromosome"/>
</dbReference>
<dbReference type="PANTHER" id="PTHR35807">
    <property type="entry name" value="TRANSCRIPTIONAL REGULATOR REDD-RELATED"/>
    <property type="match status" value="1"/>
</dbReference>
<dbReference type="CDD" id="cd15831">
    <property type="entry name" value="BTAD"/>
    <property type="match status" value="1"/>
</dbReference>
<evidence type="ECO:0000256" key="2">
    <source>
        <dbReference type="ARBA" id="ARBA00023015"/>
    </source>
</evidence>
<dbReference type="GO" id="GO:0006355">
    <property type="term" value="P:regulation of DNA-templated transcription"/>
    <property type="evidence" value="ECO:0007669"/>
    <property type="project" value="InterPro"/>
</dbReference>
<dbReference type="OrthoDB" id="4336084at2"/>
<dbReference type="Pfam" id="PF00486">
    <property type="entry name" value="Trans_reg_C"/>
    <property type="match status" value="1"/>
</dbReference>
<dbReference type="RefSeq" id="WP_052387434.1">
    <property type="nucleotide sequence ID" value="NZ_CP073767.1"/>
</dbReference>
<proteinExistence type="inferred from homology"/>
<comment type="similarity">
    <text evidence="1">Belongs to the AfsR/DnrI/RedD regulatory family.</text>
</comment>
<dbReference type="InterPro" id="IPR011990">
    <property type="entry name" value="TPR-like_helical_dom_sf"/>
</dbReference>
<protein>
    <submittedName>
        <fullName evidence="7">Winged helix-turn-helix domain-containing protein</fullName>
    </submittedName>
</protein>
<reference evidence="7" key="1">
    <citation type="submission" date="2021-04" db="EMBL/GenBank/DDBJ databases">
        <title>Dactylosporangium aurantiacum NRRL B-8018 full assembly.</title>
        <authorList>
            <person name="Hartkoorn R.C."/>
            <person name="Beaudoing E."/>
            <person name="Hot D."/>
        </authorList>
    </citation>
    <scope>NUCLEOTIDE SEQUENCE</scope>
    <source>
        <strain evidence="7">NRRL B-8018</strain>
    </source>
</reference>
<evidence type="ECO:0000256" key="1">
    <source>
        <dbReference type="ARBA" id="ARBA00005820"/>
    </source>
</evidence>
<dbReference type="InterPro" id="IPR016032">
    <property type="entry name" value="Sig_transdc_resp-reg_C-effctor"/>
</dbReference>
<evidence type="ECO:0000313" key="8">
    <source>
        <dbReference type="Proteomes" id="UP001058003"/>
    </source>
</evidence>
<dbReference type="Gene3D" id="1.25.40.10">
    <property type="entry name" value="Tetratricopeptide repeat domain"/>
    <property type="match status" value="1"/>
</dbReference>
<feature type="domain" description="OmpR/PhoB-type" evidence="5">
    <location>
        <begin position="18"/>
        <end position="91"/>
    </location>
</feature>
<name>A0A9Q9MJE1_9ACTN</name>
<keyword evidence="8" id="KW-1185">Reference proteome</keyword>
<sequence length="249" mass="26317">MIHVGLLGPLELRVDGRAAAVGGPGRRALIAALALERGAVVAVPRLVDVIWDDDPPVTAVTKVQGHICALRRELGRAGAAALQTRAPGYRLDAAAVTTDLDAFTTLTAGAARLTGAPHAAHRAELLLRALALWRGPACGDIPAPAIQTAAAGLEERRMSAQEDLAEAMLALHRYDEAVDVTEALVLRQPLRERAWEYLMRGHLGRGRTAAALAAYGQVRRILADELGIPPGHRIRALAGSIGGRPLAER</sequence>
<keyword evidence="3" id="KW-0238">DNA-binding</keyword>